<reference evidence="2" key="1">
    <citation type="submission" date="2018-05" db="EMBL/GenBank/DDBJ databases">
        <authorList>
            <person name="Lanie J.A."/>
            <person name="Ng W.-L."/>
            <person name="Kazmierczak K.M."/>
            <person name="Andrzejewski T.M."/>
            <person name="Davidsen T.M."/>
            <person name="Wayne K.J."/>
            <person name="Tettelin H."/>
            <person name="Glass J.I."/>
            <person name="Rusch D."/>
            <person name="Podicherti R."/>
            <person name="Tsui H.-C.T."/>
            <person name="Winkler M.E."/>
        </authorList>
    </citation>
    <scope>NUCLEOTIDE SEQUENCE</scope>
</reference>
<proteinExistence type="inferred from homology"/>
<accession>A0A381QSW7</accession>
<dbReference type="NCBIfam" id="TIGR00697">
    <property type="entry name" value="queuosine precursor transporter"/>
    <property type="match status" value="1"/>
</dbReference>
<keyword evidence="1" id="KW-0812">Transmembrane</keyword>
<protein>
    <recommendedName>
        <fullName evidence="3">VUT family protein</fullName>
    </recommendedName>
</protein>
<organism evidence="2">
    <name type="scientific">marine metagenome</name>
    <dbReference type="NCBI Taxonomy" id="408172"/>
    <lineage>
        <taxon>unclassified sequences</taxon>
        <taxon>metagenomes</taxon>
        <taxon>ecological metagenomes</taxon>
    </lineage>
</organism>
<dbReference type="HAMAP" id="MF_02088">
    <property type="entry name" value="Q_prec_transport"/>
    <property type="match status" value="1"/>
</dbReference>
<gene>
    <name evidence="2" type="ORF">METZ01_LOCUS35309</name>
</gene>
<sequence>VVGLAFTLVAFRMGRSWLYGYIAVCIVLANIFVTKQIILFGIAATGGNVVYGAVFLATDLLAEHYGKKEARQAVFIGFFSAVFYTVMSQMILGLEASAEDWGASAGMVDIFATAPAIIVASLVAYLVSQLHDIWAFHAIREKTSGKFLWLRNNGSTWISQLIDSIVFSLLAFLVLPTLMGSENALPVNVVMEIVISTYLLKILVAAIDTPFLYFSYYVKPVGVAA</sequence>
<feature type="transmembrane region" description="Helical" evidence="1">
    <location>
        <begin position="73"/>
        <end position="92"/>
    </location>
</feature>
<dbReference type="PANTHER" id="PTHR34300">
    <property type="entry name" value="QUEUOSINE PRECURSOR TRANSPORTER-RELATED"/>
    <property type="match status" value="1"/>
</dbReference>
<dbReference type="Pfam" id="PF02592">
    <property type="entry name" value="Vut_1"/>
    <property type="match status" value="1"/>
</dbReference>
<feature type="non-terminal residue" evidence="2">
    <location>
        <position position="1"/>
    </location>
</feature>
<name>A0A381QSW7_9ZZZZ</name>
<evidence type="ECO:0008006" key="3">
    <source>
        <dbReference type="Google" id="ProtNLM"/>
    </source>
</evidence>
<feature type="transmembrane region" description="Helical" evidence="1">
    <location>
        <begin position="112"/>
        <end position="136"/>
    </location>
</feature>
<feature type="transmembrane region" description="Helical" evidence="1">
    <location>
        <begin position="39"/>
        <end position="61"/>
    </location>
</feature>
<keyword evidence="1" id="KW-1133">Transmembrane helix</keyword>
<keyword evidence="1" id="KW-0472">Membrane</keyword>
<dbReference type="InterPro" id="IPR003744">
    <property type="entry name" value="YhhQ"/>
</dbReference>
<dbReference type="EMBL" id="UINC01001507">
    <property type="protein sequence ID" value="SUZ82455.1"/>
    <property type="molecule type" value="Genomic_DNA"/>
</dbReference>
<dbReference type="AlphaFoldDB" id="A0A381QSW7"/>
<feature type="transmembrane region" description="Helical" evidence="1">
    <location>
        <begin position="16"/>
        <end position="33"/>
    </location>
</feature>
<evidence type="ECO:0000256" key="1">
    <source>
        <dbReference type="SAM" id="Phobius"/>
    </source>
</evidence>
<feature type="transmembrane region" description="Helical" evidence="1">
    <location>
        <begin position="157"/>
        <end position="178"/>
    </location>
</feature>
<evidence type="ECO:0000313" key="2">
    <source>
        <dbReference type="EMBL" id="SUZ82455.1"/>
    </source>
</evidence>
<dbReference type="PANTHER" id="PTHR34300:SF2">
    <property type="entry name" value="QUEUOSINE PRECURSOR TRANSPORTER-RELATED"/>
    <property type="match status" value="1"/>
</dbReference>